<dbReference type="GO" id="GO:0046872">
    <property type="term" value="F:metal ion binding"/>
    <property type="evidence" value="ECO:0007669"/>
    <property type="project" value="UniProtKB-KW"/>
</dbReference>
<evidence type="ECO:0000256" key="4">
    <source>
        <dbReference type="ARBA" id="ARBA00022729"/>
    </source>
</evidence>
<protein>
    <submittedName>
        <fullName evidence="6">Putative ABC transporter substrate-binding protein</fullName>
    </submittedName>
</protein>
<proteinExistence type="predicted"/>
<dbReference type="Proteomes" id="UP000053405">
    <property type="component" value="Unassembled WGS sequence"/>
</dbReference>
<sequence>MRTPSTRRRGNTLRRLAVTALIAATGIAAVACSSSEESGPPLNEHPVVVASTDVWGSVAAAVGGEHAEVTSLFNSPGADPHEFEPSMADTAKIEDADVLVFNGGHYDAYVETAAQSSRALKIDAVSLLPGGDATHDHDGHEGHDHGSGANEHVFYDLALVGQVADKTAEALGRVAPMHAQYYRDNAAEFNTGIAGLRERLATIKKAHDGTEVGSTEPLSTYLLTEAGLVDIAPQAFAAAVENGQSPSAADVAKFTDLIEKHKIEALIYNTQAVDPATLTVLQIARRNSVPVVELTETLPRGVTSYLDWQSGQIGQLERALAA</sequence>
<dbReference type="OrthoDB" id="5296019at2"/>
<dbReference type="AlphaFoldDB" id="L7LA12"/>
<accession>L7LA12</accession>
<dbReference type="PANTHER" id="PTHR42953:SF1">
    <property type="entry name" value="METAL-BINDING PROTEIN HI_0362-RELATED"/>
    <property type="match status" value="1"/>
</dbReference>
<dbReference type="EMBL" id="BANT01000014">
    <property type="protein sequence ID" value="GAC56878.1"/>
    <property type="molecule type" value="Genomic_DNA"/>
</dbReference>
<dbReference type="eggNOG" id="COG0803">
    <property type="taxonomic scope" value="Bacteria"/>
</dbReference>
<dbReference type="PANTHER" id="PTHR42953">
    <property type="entry name" value="HIGH-AFFINITY ZINC UPTAKE SYSTEM PROTEIN ZNUA-RELATED"/>
    <property type="match status" value="1"/>
</dbReference>
<keyword evidence="4 5" id="KW-0732">Signal</keyword>
<evidence type="ECO:0000313" key="7">
    <source>
        <dbReference type="Proteomes" id="UP000053405"/>
    </source>
</evidence>
<dbReference type="PROSITE" id="PS51257">
    <property type="entry name" value="PROKAR_LIPOPROTEIN"/>
    <property type="match status" value="1"/>
</dbReference>
<dbReference type="Gene3D" id="3.40.50.1980">
    <property type="entry name" value="Nitrogenase molybdenum iron protein domain"/>
    <property type="match status" value="2"/>
</dbReference>
<evidence type="ECO:0000313" key="6">
    <source>
        <dbReference type="EMBL" id="GAC56878.1"/>
    </source>
</evidence>
<dbReference type="GO" id="GO:0030313">
    <property type="term" value="C:cell envelope"/>
    <property type="evidence" value="ECO:0007669"/>
    <property type="project" value="UniProtKB-SubCell"/>
</dbReference>
<dbReference type="STRING" id="1121927.GOHSU_14_00450"/>
<keyword evidence="7" id="KW-1185">Reference proteome</keyword>
<dbReference type="RefSeq" id="WP_005937960.1">
    <property type="nucleotide sequence ID" value="NZ_ATVK01000046.1"/>
</dbReference>
<name>L7LA12_9ACTN</name>
<dbReference type="Pfam" id="PF01297">
    <property type="entry name" value="ZnuA"/>
    <property type="match status" value="1"/>
</dbReference>
<dbReference type="GO" id="GO:0030001">
    <property type="term" value="P:metal ion transport"/>
    <property type="evidence" value="ECO:0007669"/>
    <property type="project" value="InterPro"/>
</dbReference>
<gene>
    <name evidence="6" type="ORF">GOHSU_14_00450</name>
</gene>
<reference evidence="6 7" key="1">
    <citation type="submission" date="2012-12" db="EMBL/GenBank/DDBJ databases">
        <title>Whole genome shotgun sequence of Gordonia hirsuta NBRC 16056.</title>
        <authorList>
            <person name="Isaki-Nakamura S."/>
            <person name="Hosoyama A."/>
            <person name="Tsuchikane K."/>
            <person name="Katsumata H."/>
            <person name="Baba S."/>
            <person name="Yamazaki S."/>
            <person name="Fujita N."/>
        </authorList>
    </citation>
    <scope>NUCLEOTIDE SEQUENCE [LARGE SCALE GENOMIC DNA]</scope>
    <source>
        <strain evidence="6 7">NBRC 16056</strain>
    </source>
</reference>
<evidence type="ECO:0000256" key="2">
    <source>
        <dbReference type="ARBA" id="ARBA00022448"/>
    </source>
</evidence>
<dbReference type="InterPro" id="IPR050492">
    <property type="entry name" value="Bact_metal-bind_prot9"/>
</dbReference>
<dbReference type="SUPFAM" id="SSF53807">
    <property type="entry name" value="Helical backbone' metal receptor"/>
    <property type="match status" value="1"/>
</dbReference>
<dbReference type="InterPro" id="IPR006127">
    <property type="entry name" value="ZnuA-like"/>
</dbReference>
<evidence type="ECO:0000256" key="5">
    <source>
        <dbReference type="SAM" id="SignalP"/>
    </source>
</evidence>
<feature type="signal peptide" evidence="5">
    <location>
        <begin position="1"/>
        <end position="31"/>
    </location>
</feature>
<evidence type="ECO:0000256" key="1">
    <source>
        <dbReference type="ARBA" id="ARBA00004196"/>
    </source>
</evidence>
<evidence type="ECO:0000256" key="3">
    <source>
        <dbReference type="ARBA" id="ARBA00022723"/>
    </source>
</evidence>
<keyword evidence="2" id="KW-0813">Transport</keyword>
<feature type="chain" id="PRO_5003979744" evidence="5">
    <location>
        <begin position="32"/>
        <end position="322"/>
    </location>
</feature>
<keyword evidence="3" id="KW-0479">Metal-binding</keyword>
<comment type="subcellular location">
    <subcellularLocation>
        <location evidence="1">Cell envelope</location>
    </subcellularLocation>
</comment>
<organism evidence="6 7">
    <name type="scientific">Gordonia hirsuta DSM 44140 = NBRC 16056</name>
    <dbReference type="NCBI Taxonomy" id="1121927"/>
    <lineage>
        <taxon>Bacteria</taxon>
        <taxon>Bacillati</taxon>
        <taxon>Actinomycetota</taxon>
        <taxon>Actinomycetes</taxon>
        <taxon>Mycobacteriales</taxon>
        <taxon>Gordoniaceae</taxon>
        <taxon>Gordonia</taxon>
    </lineage>
</organism>
<comment type="caution">
    <text evidence="6">The sequence shown here is derived from an EMBL/GenBank/DDBJ whole genome shotgun (WGS) entry which is preliminary data.</text>
</comment>